<sequence>MESYYWVQSAAKNPRIRYRTSETQWIRALRVEDPSGDVDHVNVLISPCTCSYEAGSPREDGPASRP</sequence>
<gene>
    <name evidence="1" type="ORF">RRG08_012112</name>
</gene>
<dbReference type="EMBL" id="JAWDGP010001257">
    <property type="protein sequence ID" value="KAK3793350.1"/>
    <property type="molecule type" value="Genomic_DNA"/>
</dbReference>
<name>A0AAE1E4M0_9GAST</name>
<evidence type="ECO:0000313" key="2">
    <source>
        <dbReference type="Proteomes" id="UP001283361"/>
    </source>
</evidence>
<protein>
    <submittedName>
        <fullName evidence="1">Uncharacterized protein</fullName>
    </submittedName>
</protein>
<proteinExistence type="predicted"/>
<reference evidence="1" key="1">
    <citation type="journal article" date="2023" name="G3 (Bethesda)">
        <title>A reference genome for the long-term kleptoplast-retaining sea slug Elysia crispata morphotype clarki.</title>
        <authorList>
            <person name="Eastman K.E."/>
            <person name="Pendleton A.L."/>
            <person name="Shaikh M.A."/>
            <person name="Suttiyut T."/>
            <person name="Ogas R."/>
            <person name="Tomko P."/>
            <person name="Gavelis G."/>
            <person name="Widhalm J.R."/>
            <person name="Wisecaver J.H."/>
        </authorList>
    </citation>
    <scope>NUCLEOTIDE SEQUENCE</scope>
    <source>
        <strain evidence="1">ECLA1</strain>
    </source>
</reference>
<evidence type="ECO:0000313" key="1">
    <source>
        <dbReference type="EMBL" id="KAK3793350.1"/>
    </source>
</evidence>
<dbReference type="AlphaFoldDB" id="A0AAE1E4M0"/>
<comment type="caution">
    <text evidence="1">The sequence shown here is derived from an EMBL/GenBank/DDBJ whole genome shotgun (WGS) entry which is preliminary data.</text>
</comment>
<keyword evidence="2" id="KW-1185">Reference proteome</keyword>
<accession>A0AAE1E4M0</accession>
<organism evidence="1 2">
    <name type="scientific">Elysia crispata</name>
    <name type="common">lettuce slug</name>
    <dbReference type="NCBI Taxonomy" id="231223"/>
    <lineage>
        <taxon>Eukaryota</taxon>
        <taxon>Metazoa</taxon>
        <taxon>Spiralia</taxon>
        <taxon>Lophotrochozoa</taxon>
        <taxon>Mollusca</taxon>
        <taxon>Gastropoda</taxon>
        <taxon>Heterobranchia</taxon>
        <taxon>Euthyneura</taxon>
        <taxon>Panpulmonata</taxon>
        <taxon>Sacoglossa</taxon>
        <taxon>Placobranchoidea</taxon>
        <taxon>Plakobranchidae</taxon>
        <taxon>Elysia</taxon>
    </lineage>
</organism>
<dbReference type="Proteomes" id="UP001283361">
    <property type="component" value="Unassembled WGS sequence"/>
</dbReference>